<keyword evidence="4" id="KW-1185">Reference proteome</keyword>
<evidence type="ECO:0000313" key="3">
    <source>
        <dbReference type="EMBL" id="MTD12617.1"/>
    </source>
</evidence>
<dbReference type="Proteomes" id="UP000460221">
    <property type="component" value="Unassembled WGS sequence"/>
</dbReference>
<proteinExistence type="predicted"/>
<dbReference type="CDD" id="cd00085">
    <property type="entry name" value="HNHc"/>
    <property type="match status" value="1"/>
</dbReference>
<dbReference type="AlphaFoldDB" id="A0A7K1FET5"/>
<dbReference type="Pfam" id="PF02720">
    <property type="entry name" value="DUF222"/>
    <property type="match status" value="1"/>
</dbReference>
<accession>A0A7K1FET5</accession>
<dbReference type="EMBL" id="WLYK01000001">
    <property type="protein sequence ID" value="MTD12617.1"/>
    <property type="molecule type" value="Genomic_DNA"/>
</dbReference>
<dbReference type="InterPro" id="IPR003870">
    <property type="entry name" value="DUF222"/>
</dbReference>
<feature type="domain" description="HNH nuclease" evidence="2">
    <location>
        <begin position="346"/>
        <end position="399"/>
    </location>
</feature>
<dbReference type="SMART" id="SM00507">
    <property type="entry name" value="HNHc"/>
    <property type="match status" value="1"/>
</dbReference>
<name>A0A7K1FET5_9ACTN</name>
<protein>
    <submittedName>
        <fullName evidence="3">DUF222 domain-containing protein</fullName>
    </submittedName>
</protein>
<evidence type="ECO:0000313" key="4">
    <source>
        <dbReference type="Proteomes" id="UP000460221"/>
    </source>
</evidence>
<evidence type="ECO:0000259" key="2">
    <source>
        <dbReference type="SMART" id="SM00507"/>
    </source>
</evidence>
<evidence type="ECO:0000256" key="1">
    <source>
        <dbReference type="SAM" id="MobiDB-lite"/>
    </source>
</evidence>
<organism evidence="3 4">
    <name type="scientific">Nakamurella alba</name>
    <dbReference type="NCBI Taxonomy" id="2665158"/>
    <lineage>
        <taxon>Bacteria</taxon>
        <taxon>Bacillati</taxon>
        <taxon>Actinomycetota</taxon>
        <taxon>Actinomycetes</taxon>
        <taxon>Nakamurellales</taxon>
        <taxon>Nakamurellaceae</taxon>
        <taxon>Nakamurella</taxon>
    </lineage>
</organism>
<gene>
    <name evidence="3" type="ORF">GIS00_01490</name>
</gene>
<comment type="caution">
    <text evidence="3">The sequence shown here is derived from an EMBL/GenBank/DDBJ whole genome shotgun (WGS) entry which is preliminary data.</text>
</comment>
<feature type="region of interest" description="Disordered" evidence="1">
    <location>
        <begin position="422"/>
        <end position="446"/>
    </location>
</feature>
<sequence>MSEEGVIACDLDQVVHLVDSVADALARLGRVAIWKLAPEGLDEVSRRLETATRLGWAAQVNLAGEYEAQHVAKTRGCSSTAAMLAKQLGIGPGEAWLRVRTAGQVLPQDLPDGGEAPPQLPLLAQALAAGEISSEHCRIIERSFRGMAAEVTPEARAGFEKSVVEHAKVADPTSLDTLATNLRNRLEQELEPKDRPDPKDRAELTVGRRDHATGLTPFHGRLEDYGIELLTALFDKHAGPKPAGDIPDLRPAPTRQAHALTDALEHLLGCREDHEGGHGRPTIDFTLDWDVLQQQAGALAMSGRGRTLSATETRRLLCEAEILPVVMNGDGVPLDLGRSQRTANRALRRALAHRDRGCAFPGCDRPPAWCHAHHIDFWGRDLGPTSLHNGALLCGFHHQLIHREAWRIRMNPVDQLPDFIPPAWLDPGQRPRRNTSHPPWPRTGAG</sequence>
<reference evidence="3 4" key="1">
    <citation type="submission" date="2019-11" db="EMBL/GenBank/DDBJ databases">
        <authorList>
            <person name="Jiang L.-Q."/>
        </authorList>
    </citation>
    <scope>NUCLEOTIDE SEQUENCE [LARGE SCALE GENOMIC DNA]</scope>
    <source>
        <strain evidence="3 4">YIM 132087</strain>
    </source>
</reference>
<dbReference type="RefSeq" id="WP_154766650.1">
    <property type="nucleotide sequence ID" value="NZ_WLYK01000001.1"/>
</dbReference>
<dbReference type="InterPro" id="IPR003615">
    <property type="entry name" value="HNH_nuc"/>
</dbReference>